<sequence length="887" mass="96968">MQIRQNRAILAAPLAVLLLVSGCFAAAGLFPFGSKTVAWCDMNHQVVPLMMEFQDILAGKTSMFLNLQNAGGMDFWGVFFFFLSSPFTFLTAFVPKADFYVFMNILLLLKLALCAGTAAVLFTTLFPHLNTMQASSFSVMYACSGFAMMYYQNIVWLDMAALFPILVLGVYRLCRAERPALFVLTLCAVIVVNYYLSAMVFFWLVLLFGVLSAVYLLPRRRGRVLMLLGLSTAAALLATAVVWLPSFLEYLQSGRVMDLVSSVSGGSFTPSLPTTLPIWTCTAAAVAAVPLYLTEPRKREVQGALFLTLLFLLLPLVIDPIDRMWHLGSYQAFPVRFGYMIPLTGLLLTAWHLEQSQRLAPPQPAAGPGLLLLACAGTAGAAALGAWLLRTQKTALTRYAQTLWADNSALKLGLLFTGAVLCVYLLLFFGFRCRRFSVRAVSVLLCVVTAVELCFNVNVYVTAAAGNGNAYQSVTDLQNRVQDSSLYRMKVDDLYFDTNLTGALGYPALDHYTSLTNGVYMESLQKLGYSSHWMEIHSSGGTLLTDALLAQKYSITRSGSENGRKSIYSNGTYSIVKQPYSLPFGFVTQALGSTPKDGDRFAAQNTLYQTVFGKSDSLLTRVSPTELYQAEVETVPGSGTRVSASSDGSVLYQILVTGKTTLYFDCYNKTSRDLSSPLDNAFRIYVNNKMVMDNYPNGNFNGLLDLGTFEDQKVEIQVEVLHNVDCLSFGVAKMDDEKLEAALQQTQTADLQADGSTISGTVQAKSGGWLVLPLRGGSGFHATVNGTTAQTSLASGTFLAVKLQAGKNTVRVQYTSPGFVGGAVCSVFGAAAVILLLLLHRKKWLRRLRWLEKPAGLLFAGIAALMTMALYIFPVVLYLAQHIREML</sequence>
<gene>
    <name evidence="3" type="ORF">PXC00_09415</name>
</gene>
<dbReference type="EMBL" id="CP135996">
    <property type="protein sequence ID" value="WOC31436.1"/>
    <property type="molecule type" value="Genomic_DNA"/>
</dbReference>
<dbReference type="RefSeq" id="WP_275845260.1">
    <property type="nucleotide sequence ID" value="NZ_CP135996.1"/>
</dbReference>
<feature type="transmembrane region" description="Helical" evidence="1">
    <location>
        <begin position="441"/>
        <end position="461"/>
    </location>
</feature>
<feature type="transmembrane region" description="Helical" evidence="1">
    <location>
        <begin position="224"/>
        <end position="244"/>
    </location>
</feature>
<keyword evidence="1" id="KW-0812">Transmembrane</keyword>
<dbReference type="AlphaFoldDB" id="A0AA97D715"/>
<keyword evidence="1" id="KW-0472">Membrane</keyword>
<reference evidence="3 4" key="1">
    <citation type="submission" date="2024-06" db="EMBL/GenBank/DDBJ databases">
        <title>Caproicibacterium argilliputei sp. nov, a novel caproic acid producing anaerobic bacterium isolated from pit mud.</title>
        <authorList>
            <person name="Xia S."/>
        </authorList>
    </citation>
    <scope>NUCLEOTIDE SEQUENCE [LARGE SCALE GENOMIC DNA]</scope>
    <source>
        <strain evidence="3 4">ZCY20-5</strain>
    </source>
</reference>
<proteinExistence type="predicted"/>
<feature type="transmembrane region" description="Helical" evidence="1">
    <location>
        <begin position="201"/>
        <end position="217"/>
    </location>
</feature>
<feature type="chain" id="PRO_5041698330" evidence="2">
    <location>
        <begin position="26"/>
        <end position="887"/>
    </location>
</feature>
<feature type="transmembrane region" description="Helical" evidence="1">
    <location>
        <begin position="276"/>
        <end position="294"/>
    </location>
</feature>
<feature type="transmembrane region" description="Helical" evidence="1">
    <location>
        <begin position="333"/>
        <end position="353"/>
    </location>
</feature>
<keyword evidence="2" id="KW-0732">Signal</keyword>
<organism evidence="3 4">
    <name type="scientific">Caproicibacterium argilliputei</name>
    <dbReference type="NCBI Taxonomy" id="3030016"/>
    <lineage>
        <taxon>Bacteria</taxon>
        <taxon>Bacillati</taxon>
        <taxon>Bacillota</taxon>
        <taxon>Clostridia</taxon>
        <taxon>Eubacteriales</taxon>
        <taxon>Oscillospiraceae</taxon>
        <taxon>Caproicibacterium</taxon>
    </lineage>
</organism>
<feature type="signal peptide" evidence="2">
    <location>
        <begin position="1"/>
        <end position="25"/>
    </location>
</feature>
<name>A0AA97D715_9FIRM</name>
<dbReference type="InterPro" id="IPR018580">
    <property type="entry name" value="Uncharacterised_YfhO"/>
</dbReference>
<reference evidence="4" key="2">
    <citation type="submission" date="2024-06" db="EMBL/GenBank/DDBJ databases">
        <title>Caproicibacterium argilliputei sp. nov, a novel caproic acid producing anaerobic bacterium isolated from pit mud.</title>
        <authorList>
            <person name="Zeng C."/>
        </authorList>
    </citation>
    <scope>NUCLEOTIDE SEQUENCE [LARGE SCALE GENOMIC DNA]</scope>
    <source>
        <strain evidence="4">ZCY20-5</strain>
    </source>
</reference>
<feature type="transmembrane region" description="Helical" evidence="1">
    <location>
        <begin position="149"/>
        <end position="171"/>
    </location>
</feature>
<protein>
    <submittedName>
        <fullName evidence="3">YfhO family protein</fullName>
    </submittedName>
</protein>
<evidence type="ECO:0000313" key="4">
    <source>
        <dbReference type="Proteomes" id="UP001300604"/>
    </source>
</evidence>
<feature type="transmembrane region" description="Helical" evidence="1">
    <location>
        <begin position="106"/>
        <end position="129"/>
    </location>
</feature>
<dbReference type="Pfam" id="PF09586">
    <property type="entry name" value="YfhO"/>
    <property type="match status" value="1"/>
</dbReference>
<dbReference type="PROSITE" id="PS51257">
    <property type="entry name" value="PROKAR_LIPOPROTEIN"/>
    <property type="match status" value="1"/>
</dbReference>
<keyword evidence="1" id="KW-1133">Transmembrane helix</keyword>
<dbReference type="KEGG" id="carl:PXC00_09415"/>
<evidence type="ECO:0000313" key="3">
    <source>
        <dbReference type="EMBL" id="WOC31436.1"/>
    </source>
</evidence>
<feature type="transmembrane region" description="Helical" evidence="1">
    <location>
        <begin position="75"/>
        <end position="94"/>
    </location>
</feature>
<accession>A0AA97D715</accession>
<feature type="transmembrane region" description="Helical" evidence="1">
    <location>
        <begin position="858"/>
        <end position="880"/>
    </location>
</feature>
<dbReference type="PANTHER" id="PTHR38454">
    <property type="entry name" value="INTEGRAL MEMBRANE PROTEIN-RELATED"/>
    <property type="match status" value="1"/>
</dbReference>
<feature type="transmembrane region" description="Helical" evidence="1">
    <location>
        <begin position="409"/>
        <end position="429"/>
    </location>
</feature>
<feature type="transmembrane region" description="Helical" evidence="1">
    <location>
        <begin position="178"/>
        <end position="195"/>
    </location>
</feature>
<evidence type="ECO:0000256" key="2">
    <source>
        <dbReference type="SAM" id="SignalP"/>
    </source>
</evidence>
<dbReference type="Proteomes" id="UP001300604">
    <property type="component" value="Chromosome"/>
</dbReference>
<dbReference type="PANTHER" id="PTHR38454:SF1">
    <property type="entry name" value="INTEGRAL MEMBRANE PROTEIN"/>
    <property type="match status" value="1"/>
</dbReference>
<feature type="transmembrane region" description="Helical" evidence="1">
    <location>
        <begin position="365"/>
        <end position="389"/>
    </location>
</feature>
<feature type="transmembrane region" description="Helical" evidence="1">
    <location>
        <begin position="818"/>
        <end position="838"/>
    </location>
</feature>
<reference evidence="4" key="3">
    <citation type="submission" date="2024-06" db="EMBL/GenBank/DDBJ databases">
        <authorList>
            <person name="Zeng C."/>
        </authorList>
    </citation>
    <scope>NUCLEOTIDE SEQUENCE [LARGE SCALE GENOMIC DNA]</scope>
    <source>
        <strain evidence="4">ZCY20-5</strain>
    </source>
</reference>
<evidence type="ECO:0000256" key="1">
    <source>
        <dbReference type="SAM" id="Phobius"/>
    </source>
</evidence>
<feature type="transmembrane region" description="Helical" evidence="1">
    <location>
        <begin position="301"/>
        <end position="321"/>
    </location>
</feature>
<keyword evidence="4" id="KW-1185">Reference proteome</keyword>